<reference evidence="2 3" key="1">
    <citation type="journal article" date="2013" name="J. Microbiol.">
        <title>Mucilaginibacter ginsenosidivorax sp. nov., with ginsenoside converting activity isolated from sediment.</title>
        <authorList>
            <person name="Kim J.K."/>
            <person name="Choi T.E."/>
            <person name="Liu Q.M."/>
            <person name="Park H.Y."/>
            <person name="Yi T.H."/>
            <person name="Yoon M.H."/>
            <person name="Kim S.C."/>
            <person name="Im W.T."/>
        </authorList>
    </citation>
    <scope>NUCLEOTIDE SEQUENCE [LARGE SCALE GENOMIC DNA]</scope>
    <source>
        <strain evidence="2 3">KHI28</strain>
    </source>
</reference>
<dbReference type="Proteomes" id="UP000321362">
    <property type="component" value="Chromosome"/>
</dbReference>
<keyword evidence="1" id="KW-0732">Signal</keyword>
<feature type="chain" id="PRO_5022992565" description="Outer membrane protein beta-barrel domain-containing protein" evidence="1">
    <location>
        <begin position="21"/>
        <end position="417"/>
    </location>
</feature>
<protein>
    <recommendedName>
        <fullName evidence="4">Outer membrane protein beta-barrel domain-containing protein</fullName>
    </recommendedName>
</protein>
<accession>A0A5B8W8V9</accession>
<evidence type="ECO:0000256" key="1">
    <source>
        <dbReference type="SAM" id="SignalP"/>
    </source>
</evidence>
<evidence type="ECO:0008006" key="4">
    <source>
        <dbReference type="Google" id="ProtNLM"/>
    </source>
</evidence>
<dbReference type="RefSeq" id="WP_147058974.1">
    <property type="nucleotide sequence ID" value="NZ_CP042437.1"/>
</dbReference>
<evidence type="ECO:0000313" key="3">
    <source>
        <dbReference type="Proteomes" id="UP000321362"/>
    </source>
</evidence>
<dbReference type="InterPro" id="IPR011250">
    <property type="entry name" value="OMP/PagP_B-barrel"/>
</dbReference>
<dbReference type="SUPFAM" id="SSF56925">
    <property type="entry name" value="OMPA-like"/>
    <property type="match status" value="1"/>
</dbReference>
<keyword evidence="3" id="KW-1185">Reference proteome</keyword>
<feature type="signal peptide" evidence="1">
    <location>
        <begin position="1"/>
        <end position="20"/>
    </location>
</feature>
<dbReference type="AlphaFoldDB" id="A0A5B8W8V9"/>
<name>A0A5B8W8V9_9SPHI</name>
<dbReference type="EMBL" id="CP042437">
    <property type="protein sequence ID" value="QEC79406.1"/>
    <property type="molecule type" value="Genomic_DNA"/>
</dbReference>
<dbReference type="KEGG" id="mgk:FSB76_26925"/>
<dbReference type="OrthoDB" id="677565at2"/>
<sequence length="417" mass="46525">MKPLFLLAAALTLLPALTFAQSNFKPGYVVTLKGDTLRGEINQKEWFGNPKSVEFKSAAGVKTYTVDDIGYFELLNSSIYQRYSGEISMDETNTSKLQTGVDSTQKQDVVFLRVEQNGPNVTLYSYIDAKKTRFFIGDNKTGQIKELVYRIYYLPDHGVQTRIENIFIPQLYDLAIKYNPTSEKLKTEIENSAYNLPDLKSISQKLNNMFVDKKTYGGKSAWKFFAGLGINATLFTTSNSGTSQGYKFYNAKNTTSVYPAVAAGVNLYPNPSVGKLIVRGEVMVTGAAYKNSVDLYFNQPDIPKSDFNVKEFLVIINPQVIYNIYNTANFKFFIDAGMSYAFVKTTGNSIYNSHLQTTIPNYLSLSSGLISFPVKLGITVAKKVDIYISYSTPAAITNSRDYSIDATSIKAGINYEF</sequence>
<gene>
    <name evidence="2" type="ORF">FSB76_26925</name>
</gene>
<proteinExistence type="predicted"/>
<organism evidence="2 3">
    <name type="scientific">Mucilaginibacter ginsenosidivorax</name>
    <dbReference type="NCBI Taxonomy" id="862126"/>
    <lineage>
        <taxon>Bacteria</taxon>
        <taxon>Pseudomonadati</taxon>
        <taxon>Bacteroidota</taxon>
        <taxon>Sphingobacteriia</taxon>
        <taxon>Sphingobacteriales</taxon>
        <taxon>Sphingobacteriaceae</taxon>
        <taxon>Mucilaginibacter</taxon>
    </lineage>
</organism>
<evidence type="ECO:0000313" key="2">
    <source>
        <dbReference type="EMBL" id="QEC79406.1"/>
    </source>
</evidence>